<protein>
    <submittedName>
        <fullName evidence="1">Uncharacterized protein</fullName>
    </submittedName>
</protein>
<dbReference type="EMBL" id="CFOE01001321">
    <property type="protein sequence ID" value="CFE49854.1"/>
    <property type="molecule type" value="Genomic_DNA"/>
</dbReference>
<proteinExistence type="predicted"/>
<dbReference type="Proteomes" id="UP000048289">
    <property type="component" value="Unassembled WGS sequence"/>
</dbReference>
<organism evidence="1 2">
    <name type="scientific">Mycobacterium tuberculosis</name>
    <dbReference type="NCBI Taxonomy" id="1773"/>
    <lineage>
        <taxon>Bacteria</taxon>
        <taxon>Bacillati</taxon>
        <taxon>Actinomycetota</taxon>
        <taxon>Actinomycetes</taxon>
        <taxon>Mycobacteriales</taxon>
        <taxon>Mycobacteriaceae</taxon>
        <taxon>Mycobacterium</taxon>
        <taxon>Mycobacterium tuberculosis complex</taxon>
    </lineage>
</organism>
<evidence type="ECO:0000313" key="2">
    <source>
        <dbReference type="Proteomes" id="UP000048289"/>
    </source>
</evidence>
<evidence type="ECO:0000313" key="1">
    <source>
        <dbReference type="EMBL" id="CFE49854.1"/>
    </source>
</evidence>
<accession>A0A654TL99</accession>
<reference evidence="1 2" key="1">
    <citation type="submission" date="2015-03" db="EMBL/GenBank/DDBJ databases">
        <authorList>
            <consortium name="Pathogen Informatics"/>
        </authorList>
    </citation>
    <scope>NUCLEOTIDE SEQUENCE [LARGE SCALE GENOMIC DNA]</scope>
    <source>
        <strain evidence="1 2">G09901357</strain>
    </source>
</reference>
<name>A0A654TL99_MYCTX</name>
<dbReference type="AlphaFoldDB" id="A0A654TL99"/>
<gene>
    <name evidence="1" type="ORF">ERS007681_04711</name>
</gene>
<sequence length="150" mass="15796">MREDLRVAVLDHHGGPWQRGQFGQLVFQVAVQHARSKVRQRFTLDGRHELAGHFQAVVAAGQGFPRRLRGFVGKGVGVAFVGVDDDVQLGDAGGAGGGGAHARPRLFARFGALPEHHLAAARHGVHQLRSVLPRAGGDDVDGRAPAAAAA</sequence>